<dbReference type="CDD" id="cd00215">
    <property type="entry name" value="PTS_IIA_lac"/>
    <property type="match status" value="1"/>
</dbReference>
<comment type="caution">
    <text evidence="2">The sequence shown here is derived from an EMBL/GenBank/DDBJ whole genome shotgun (WGS) entry which is preliminary data.</text>
</comment>
<proteinExistence type="predicted"/>
<evidence type="ECO:0000313" key="2">
    <source>
        <dbReference type="EMBL" id="MBU5483257.1"/>
    </source>
</evidence>
<keyword evidence="3" id="KW-1185">Reference proteome</keyword>
<gene>
    <name evidence="2" type="ORF">KQI86_02885</name>
</gene>
<protein>
    <submittedName>
        <fullName evidence="2">PTS lactose/cellobiose transporter subunit IIA</fullName>
    </submittedName>
</protein>
<dbReference type="Pfam" id="PF02255">
    <property type="entry name" value="PTS_IIA"/>
    <property type="match status" value="1"/>
</dbReference>
<evidence type="ECO:0000256" key="1">
    <source>
        <dbReference type="PROSITE-ProRule" id="PRU00418"/>
    </source>
</evidence>
<dbReference type="PIRSF" id="PIRSF000699">
    <property type="entry name" value="PTS_IILac_III"/>
    <property type="match status" value="1"/>
</dbReference>
<dbReference type="PANTHER" id="PTHR34382">
    <property type="entry name" value="PTS SYSTEM N,N'-DIACETYLCHITOBIOSE-SPECIFIC EIIA COMPONENT"/>
    <property type="match status" value="1"/>
</dbReference>
<sequence>MEMTIEELIFEIILHGGNARGEAYDALKAAQNGDFEKSKEHLGAAEEEIKIAHKTQTAMIQSEINGEKVEMSLLMVHAQDHLMTALAEKSLIENMIGLYKRINELENK</sequence>
<accession>A0ABS6EDI2</accession>
<dbReference type="EMBL" id="JAHLQF010000001">
    <property type="protein sequence ID" value="MBU5483257.1"/>
    <property type="molecule type" value="Genomic_DNA"/>
</dbReference>
<dbReference type="PANTHER" id="PTHR34382:SF7">
    <property type="entry name" value="PTS SYSTEM N,N'-DIACETYLCHITOBIOSE-SPECIFIC EIIA COMPONENT"/>
    <property type="match status" value="1"/>
</dbReference>
<dbReference type="Proteomes" id="UP000726170">
    <property type="component" value="Unassembled WGS sequence"/>
</dbReference>
<feature type="modified residue" description="Phosphohistidine; by HPr" evidence="1">
    <location>
        <position position="77"/>
    </location>
</feature>
<dbReference type="PROSITE" id="PS51095">
    <property type="entry name" value="PTS_EIIA_TYPE_3"/>
    <property type="match status" value="1"/>
</dbReference>
<reference evidence="2 3" key="1">
    <citation type="submission" date="2021-06" db="EMBL/GenBank/DDBJ databases">
        <authorList>
            <person name="Sun Q."/>
            <person name="Li D."/>
        </authorList>
    </citation>
    <scope>NUCLEOTIDE SEQUENCE [LARGE SCALE GENOMIC DNA]</scope>
    <source>
        <strain evidence="2 3">MSJ-11</strain>
    </source>
</reference>
<dbReference type="InterPro" id="IPR003188">
    <property type="entry name" value="PTS_IIA_lac/cel"/>
</dbReference>
<evidence type="ECO:0000313" key="3">
    <source>
        <dbReference type="Proteomes" id="UP000726170"/>
    </source>
</evidence>
<organism evidence="2 3">
    <name type="scientific">Clostridium mobile</name>
    <dbReference type="NCBI Taxonomy" id="2841512"/>
    <lineage>
        <taxon>Bacteria</taxon>
        <taxon>Bacillati</taxon>
        <taxon>Bacillota</taxon>
        <taxon>Clostridia</taxon>
        <taxon>Eubacteriales</taxon>
        <taxon>Clostridiaceae</taxon>
        <taxon>Clostridium</taxon>
    </lineage>
</organism>
<name>A0ABS6EDI2_9CLOT</name>